<dbReference type="AlphaFoldDB" id="A0A4P9Y930"/>
<name>A0A4P9Y930_9FUNG</name>
<organism evidence="2 3">
    <name type="scientific">Piptocephalis cylindrospora</name>
    <dbReference type="NCBI Taxonomy" id="1907219"/>
    <lineage>
        <taxon>Eukaryota</taxon>
        <taxon>Fungi</taxon>
        <taxon>Fungi incertae sedis</taxon>
        <taxon>Zoopagomycota</taxon>
        <taxon>Zoopagomycotina</taxon>
        <taxon>Zoopagomycetes</taxon>
        <taxon>Zoopagales</taxon>
        <taxon>Piptocephalidaceae</taxon>
        <taxon>Piptocephalis</taxon>
    </lineage>
</organism>
<dbReference type="OrthoDB" id="58529at2759"/>
<protein>
    <recommendedName>
        <fullName evidence="1">CASTOR ACT domain-containing protein</fullName>
    </recommendedName>
</protein>
<reference evidence="3" key="1">
    <citation type="journal article" date="2018" name="Nat. Microbiol.">
        <title>Leveraging single-cell genomics to expand the fungal tree of life.</title>
        <authorList>
            <person name="Ahrendt S.R."/>
            <person name="Quandt C.A."/>
            <person name="Ciobanu D."/>
            <person name="Clum A."/>
            <person name="Salamov A."/>
            <person name="Andreopoulos B."/>
            <person name="Cheng J.F."/>
            <person name="Woyke T."/>
            <person name="Pelin A."/>
            <person name="Henrissat B."/>
            <person name="Reynolds N.K."/>
            <person name="Benny G.L."/>
            <person name="Smith M.E."/>
            <person name="James T.Y."/>
            <person name="Grigoriev I.V."/>
        </authorList>
    </citation>
    <scope>NUCLEOTIDE SEQUENCE [LARGE SCALE GENOMIC DNA]</scope>
</reference>
<evidence type="ECO:0000259" key="1">
    <source>
        <dbReference type="Pfam" id="PF13840"/>
    </source>
</evidence>
<dbReference type="GO" id="GO:0006520">
    <property type="term" value="P:amino acid metabolic process"/>
    <property type="evidence" value="ECO:0007669"/>
    <property type="project" value="UniProtKB-ARBA"/>
</dbReference>
<dbReference type="PANTHER" id="PTHR31131">
    <property type="entry name" value="CHROMOSOME 1, WHOLE GENOME SHOTGUN SEQUENCE"/>
    <property type="match status" value="1"/>
</dbReference>
<dbReference type="SUPFAM" id="SSF55021">
    <property type="entry name" value="ACT-like"/>
    <property type="match status" value="2"/>
</dbReference>
<proteinExistence type="predicted"/>
<dbReference type="EMBL" id="KZ987739">
    <property type="protein sequence ID" value="RKP15334.1"/>
    <property type="molecule type" value="Genomic_DNA"/>
</dbReference>
<feature type="domain" description="CASTOR ACT" evidence="1">
    <location>
        <begin position="96"/>
        <end position="136"/>
    </location>
</feature>
<dbReference type="Proteomes" id="UP000267251">
    <property type="component" value="Unassembled WGS sequence"/>
</dbReference>
<accession>A0A4P9Y930</accession>
<keyword evidence="3" id="KW-1185">Reference proteome</keyword>
<gene>
    <name evidence="2" type="ORF">BJ684DRAFT_18325</name>
</gene>
<dbReference type="Gene3D" id="3.30.2130.10">
    <property type="entry name" value="VC0802-like"/>
    <property type="match status" value="2"/>
</dbReference>
<dbReference type="Pfam" id="PF13840">
    <property type="entry name" value="ACT_7"/>
    <property type="match status" value="1"/>
</dbReference>
<dbReference type="InterPro" id="IPR045865">
    <property type="entry name" value="ACT-like_dom_sf"/>
</dbReference>
<dbReference type="InterPro" id="IPR027795">
    <property type="entry name" value="CASTOR_ACT_dom"/>
</dbReference>
<sequence length="340" mass="37797">MSICILHNRLRMLTLPIQAKPSLNRALVQHILFPAHPDRFFMYTENSTNVALIVEDAYFSEFVGPDAPFSDITSYDEVFRALEVEATDESRNAPLITELAAPLSRAGISIFYISTYQTDLFLVAENRLPDVISSLRAQKFTFDDVSSVPLSPGSEQHFDHQGDADTPPTLPSQITTIQKEVPQPPPSPTDIAEEVRREERRAVRDGDLAMAGLNLEFVELWGSVVVKVLLYPELLPNSESPDRFVSYTATRDGVSIVADSQSLEVFNEDWLNRSLDAQPLRLIQFSLDGFDKDRHGIVHSVTKPLSVEGIPLLYLSTILTANVLVGIHDAPRALKVLDAA</sequence>
<dbReference type="InterPro" id="IPR051719">
    <property type="entry name" value="CASTOR_mTORC1"/>
</dbReference>
<evidence type="ECO:0000313" key="3">
    <source>
        <dbReference type="Proteomes" id="UP000267251"/>
    </source>
</evidence>
<dbReference type="PANTHER" id="PTHR31131:SF6">
    <property type="entry name" value="CASTOR ACT DOMAIN-CONTAINING PROTEIN"/>
    <property type="match status" value="1"/>
</dbReference>
<evidence type="ECO:0000313" key="2">
    <source>
        <dbReference type="EMBL" id="RKP15334.1"/>
    </source>
</evidence>
<dbReference type="GO" id="GO:0046394">
    <property type="term" value="P:carboxylic acid biosynthetic process"/>
    <property type="evidence" value="ECO:0007669"/>
    <property type="project" value="UniProtKB-ARBA"/>
</dbReference>